<dbReference type="InterPro" id="IPR011545">
    <property type="entry name" value="DEAD/DEAH_box_helicase_dom"/>
</dbReference>
<gene>
    <name evidence="2" type="ORF">g.38513</name>
</gene>
<dbReference type="Gene3D" id="3.40.50.300">
    <property type="entry name" value="P-loop containing nucleotide triphosphate hydrolases"/>
    <property type="match status" value="1"/>
</dbReference>
<sequence>PVVVSAPTGSGKTVLFELAIIRLLEKLEETNIKDFKIVYMAPVKALCSERMLDWDAKFSALGLNTTEITGDYDNKDLQSILDYQLILTTPEKWDSMTRKWRDYLSLVQLVKLFLIDEVCYHIYSFFLKLIYIYKGEPVNFVPPHIKKLNKHLNYMNRSITIFYLNKCYNCLPCHMT</sequence>
<dbReference type="GO" id="GO:0005524">
    <property type="term" value="F:ATP binding"/>
    <property type="evidence" value="ECO:0007669"/>
    <property type="project" value="InterPro"/>
</dbReference>
<dbReference type="GO" id="GO:0003676">
    <property type="term" value="F:nucleic acid binding"/>
    <property type="evidence" value="ECO:0007669"/>
    <property type="project" value="InterPro"/>
</dbReference>
<evidence type="ECO:0000313" key="2">
    <source>
        <dbReference type="EMBL" id="JAS10846.1"/>
    </source>
</evidence>
<protein>
    <recommendedName>
        <fullName evidence="1">Helicase ATP-binding domain-containing protein</fullName>
    </recommendedName>
</protein>
<organism evidence="2">
    <name type="scientific">Clastoptera arizonana</name>
    <name type="common">Arizona spittle bug</name>
    <dbReference type="NCBI Taxonomy" id="38151"/>
    <lineage>
        <taxon>Eukaryota</taxon>
        <taxon>Metazoa</taxon>
        <taxon>Ecdysozoa</taxon>
        <taxon>Arthropoda</taxon>
        <taxon>Hexapoda</taxon>
        <taxon>Insecta</taxon>
        <taxon>Pterygota</taxon>
        <taxon>Neoptera</taxon>
        <taxon>Paraneoptera</taxon>
        <taxon>Hemiptera</taxon>
        <taxon>Auchenorrhyncha</taxon>
        <taxon>Cercopoidea</taxon>
        <taxon>Clastopteridae</taxon>
        <taxon>Clastoptera</taxon>
    </lineage>
</organism>
<name>A0A1B6CBM5_9HEMI</name>
<dbReference type="InterPro" id="IPR027417">
    <property type="entry name" value="P-loop_NTPase"/>
</dbReference>
<dbReference type="Pfam" id="PF00270">
    <property type="entry name" value="DEAD"/>
    <property type="match status" value="1"/>
</dbReference>
<dbReference type="PROSITE" id="PS51192">
    <property type="entry name" value="HELICASE_ATP_BIND_1"/>
    <property type="match status" value="1"/>
</dbReference>
<dbReference type="InterPro" id="IPR052247">
    <property type="entry name" value="Meiotic_Crossover_Helicase"/>
</dbReference>
<dbReference type="AlphaFoldDB" id="A0A1B6CBM5"/>
<evidence type="ECO:0000259" key="1">
    <source>
        <dbReference type="PROSITE" id="PS51192"/>
    </source>
</evidence>
<dbReference type="PANTHER" id="PTHR47835:SF3">
    <property type="entry name" value="HELICASE FOR MEIOSIS 1"/>
    <property type="match status" value="1"/>
</dbReference>
<dbReference type="GO" id="GO:0016787">
    <property type="term" value="F:hydrolase activity"/>
    <property type="evidence" value="ECO:0007669"/>
    <property type="project" value="UniProtKB-KW"/>
</dbReference>
<dbReference type="InterPro" id="IPR014001">
    <property type="entry name" value="Helicase_ATP-bd"/>
</dbReference>
<dbReference type="PANTHER" id="PTHR47835">
    <property type="entry name" value="HFM1, ATP DEPENDENT DNA HELICASE HOMOLOG"/>
    <property type="match status" value="1"/>
</dbReference>
<reference evidence="2" key="1">
    <citation type="submission" date="2015-12" db="EMBL/GenBank/DDBJ databases">
        <title>De novo transcriptome assembly of four potential Pierce s Disease insect vectors from Arizona vineyards.</title>
        <authorList>
            <person name="Tassone E.E."/>
        </authorList>
    </citation>
    <scope>NUCLEOTIDE SEQUENCE</scope>
</reference>
<accession>A0A1B6CBM5</accession>
<proteinExistence type="predicted"/>
<dbReference type="SUPFAM" id="SSF52540">
    <property type="entry name" value="P-loop containing nucleoside triphosphate hydrolases"/>
    <property type="match status" value="1"/>
</dbReference>
<feature type="domain" description="Helicase ATP-binding" evidence="1">
    <location>
        <begin position="1"/>
        <end position="118"/>
    </location>
</feature>
<dbReference type="EMBL" id="GEDC01026452">
    <property type="protein sequence ID" value="JAS10846.1"/>
    <property type="molecule type" value="Transcribed_RNA"/>
</dbReference>
<feature type="non-terminal residue" evidence="2">
    <location>
        <position position="1"/>
    </location>
</feature>
<dbReference type="GO" id="GO:0043138">
    <property type="term" value="F:3'-5' DNA helicase activity"/>
    <property type="evidence" value="ECO:0007669"/>
    <property type="project" value="UniProtKB-EC"/>
</dbReference>